<dbReference type="AlphaFoldDB" id="A0A7S4DAC3"/>
<evidence type="ECO:0000313" key="2">
    <source>
        <dbReference type="EMBL" id="CAE0638198.1"/>
    </source>
</evidence>
<feature type="region of interest" description="Disordered" evidence="1">
    <location>
        <begin position="638"/>
        <end position="690"/>
    </location>
</feature>
<accession>A0A7S4DAC3</accession>
<reference evidence="2" key="1">
    <citation type="submission" date="2021-01" db="EMBL/GenBank/DDBJ databases">
        <authorList>
            <person name="Corre E."/>
            <person name="Pelletier E."/>
            <person name="Niang G."/>
            <person name="Scheremetjew M."/>
            <person name="Finn R."/>
            <person name="Kale V."/>
            <person name="Holt S."/>
            <person name="Cochrane G."/>
            <person name="Meng A."/>
            <person name="Brown T."/>
            <person name="Cohen L."/>
        </authorList>
    </citation>
    <scope>NUCLEOTIDE SEQUENCE</scope>
    <source>
        <strain evidence="2">CCMP3107</strain>
    </source>
</reference>
<proteinExistence type="predicted"/>
<dbReference type="EMBL" id="HBIU01036933">
    <property type="protein sequence ID" value="CAE0638198.1"/>
    <property type="molecule type" value="Transcribed_RNA"/>
</dbReference>
<feature type="region of interest" description="Disordered" evidence="1">
    <location>
        <begin position="477"/>
        <end position="568"/>
    </location>
</feature>
<feature type="compositionally biased region" description="Polar residues" evidence="1">
    <location>
        <begin position="648"/>
        <end position="668"/>
    </location>
</feature>
<organism evidence="2">
    <name type="scientific">Heterosigma akashiwo</name>
    <name type="common">Chromophytic alga</name>
    <name type="synonym">Heterosigma carterae</name>
    <dbReference type="NCBI Taxonomy" id="2829"/>
    <lineage>
        <taxon>Eukaryota</taxon>
        <taxon>Sar</taxon>
        <taxon>Stramenopiles</taxon>
        <taxon>Ochrophyta</taxon>
        <taxon>Raphidophyceae</taxon>
        <taxon>Chattonellales</taxon>
        <taxon>Chattonellaceae</taxon>
        <taxon>Heterosigma</taxon>
    </lineage>
</organism>
<sequence>MIPKETWAAQVAKEFVQKIMLSSDKAWTQSLSAIRDTLMVAFITEEGKRDYRFKSMEQIMMDSQLDHEQRAFIIAMWLGGLRQQRNNLPLAPNTLKGYLDAIARRLQELQKTGPRQRQEFYGQWTQKDPSYSICWTTITQKALAERASYIEEVVPTRPSSGDCMTPTQIVELIHAEIDAANELDYETDKVKIFQHIQKAGYLVLKLFGGTRTQSECVELMTSHIILHGPAVAEVNFLSGKVFQLDPKKMKFRDRWPACILFEDFVCVLQVLKSPIFRVGLKCNRVFLKINPSPMGDTDVFLDKPIGKQFFEEVASSTINNYRRIRNDPDFWFGKIFSGKSMRDGMFQYMLENGIPQIAVAYYMNHFYDGNGCIPGKSSNMEHYIMDPSKHEVRQRLALFVSMGPMPYPKDDKTFAKLLKQAMSSARPGVPANGILNPVFRRFPHAFAAGTKYMTRQQQTFHLKASSKVDESFHFDSCAENNRNPFQPDTKVTSKVGTGSAQPPNHASPPGNHSYLSFKHDSDFSGNPFMTKETSKATTGFNTQPNRASLLGNQSFSSIKNDGHSKEQISQHGNPFEIYVDSSMSIINLVSDSSSNGMRSLPTNMISLALDSTRTSDSSYAQTITSSTDDICTKAADAPITPVKPPPVHQQSLANTTGLWPNLPSNVNFTPPRKGNDATPPPSEELSRHKQQVARTRAQWQWCASRFRMQQVQHQLQPVVPPQTVVPTMYQARQYLANLINPDFHACDHLCPTFGMYTHCPVLMQHYAAGHPIFLLGDNQKIAVFEGKFYSFA</sequence>
<evidence type="ECO:0000256" key="1">
    <source>
        <dbReference type="SAM" id="MobiDB-lite"/>
    </source>
</evidence>
<gene>
    <name evidence="2" type="ORF">HAKA00212_LOCUS16978</name>
</gene>
<feature type="compositionally biased region" description="Polar residues" evidence="1">
    <location>
        <begin position="478"/>
        <end position="504"/>
    </location>
</feature>
<feature type="compositionally biased region" description="Polar residues" evidence="1">
    <location>
        <begin position="535"/>
        <end position="559"/>
    </location>
</feature>
<name>A0A7S4DAC3_HETAK</name>
<protein>
    <submittedName>
        <fullName evidence="2">Uncharacterized protein</fullName>
    </submittedName>
</protein>